<sequence length="42" mass="4766">MESREGLNVQGQAAISSKALKKELRPSKYNHFKPTEASYQEN</sequence>
<evidence type="ECO:0000256" key="1">
    <source>
        <dbReference type="SAM" id="MobiDB-lite"/>
    </source>
</evidence>
<evidence type="ECO:0000313" key="2">
    <source>
        <dbReference type="EMBL" id="MBX35049.1"/>
    </source>
</evidence>
<dbReference type="AlphaFoldDB" id="A0A2P2MXY0"/>
<organism evidence="2">
    <name type="scientific">Rhizophora mucronata</name>
    <name type="common">Asiatic mangrove</name>
    <dbReference type="NCBI Taxonomy" id="61149"/>
    <lineage>
        <taxon>Eukaryota</taxon>
        <taxon>Viridiplantae</taxon>
        <taxon>Streptophyta</taxon>
        <taxon>Embryophyta</taxon>
        <taxon>Tracheophyta</taxon>
        <taxon>Spermatophyta</taxon>
        <taxon>Magnoliopsida</taxon>
        <taxon>eudicotyledons</taxon>
        <taxon>Gunneridae</taxon>
        <taxon>Pentapetalae</taxon>
        <taxon>rosids</taxon>
        <taxon>fabids</taxon>
        <taxon>Malpighiales</taxon>
        <taxon>Rhizophoraceae</taxon>
        <taxon>Rhizophora</taxon>
    </lineage>
</organism>
<feature type="region of interest" description="Disordered" evidence="1">
    <location>
        <begin position="1"/>
        <end position="42"/>
    </location>
</feature>
<proteinExistence type="predicted"/>
<dbReference type="EMBL" id="GGEC01054565">
    <property type="protein sequence ID" value="MBX35049.1"/>
    <property type="molecule type" value="Transcribed_RNA"/>
</dbReference>
<protein>
    <submittedName>
        <fullName evidence="2">Uncharacterized protein</fullName>
    </submittedName>
</protein>
<accession>A0A2P2MXY0</accession>
<name>A0A2P2MXY0_RHIMU</name>
<reference evidence="2" key="1">
    <citation type="submission" date="2018-02" db="EMBL/GenBank/DDBJ databases">
        <title>Rhizophora mucronata_Transcriptome.</title>
        <authorList>
            <person name="Meera S.P."/>
            <person name="Sreeshan A."/>
            <person name="Augustine A."/>
        </authorList>
    </citation>
    <scope>NUCLEOTIDE SEQUENCE</scope>
    <source>
        <tissue evidence="2">Leaf</tissue>
    </source>
</reference>